<protein>
    <submittedName>
        <fullName evidence="1">Uncharacterized protein</fullName>
    </submittedName>
</protein>
<sequence length="103" mass="12008">MEVKLNAIFRQQPNMLQYDKQSLLALEIKEEFMLHLAEHLGMSFLENDEVGGNLCYAHDRNIRYGYRTSISKSDVLNYLDHQLVSRIYAIESDTVFFTQSMGL</sequence>
<name>A0ABW4XVF1_9FLAO</name>
<dbReference type="RefSeq" id="WP_379829884.1">
    <property type="nucleotide sequence ID" value="NZ_JBHUHU010000001.1"/>
</dbReference>
<proteinExistence type="predicted"/>
<dbReference type="Proteomes" id="UP001597342">
    <property type="component" value="Unassembled WGS sequence"/>
</dbReference>
<organism evidence="1 2">
    <name type="scientific">Flagellimonas iocasae</name>
    <dbReference type="NCBI Taxonomy" id="2055905"/>
    <lineage>
        <taxon>Bacteria</taxon>
        <taxon>Pseudomonadati</taxon>
        <taxon>Bacteroidota</taxon>
        <taxon>Flavobacteriia</taxon>
        <taxon>Flavobacteriales</taxon>
        <taxon>Flavobacteriaceae</taxon>
        <taxon>Flagellimonas</taxon>
    </lineage>
</organism>
<comment type="caution">
    <text evidence="1">The sequence shown here is derived from an EMBL/GenBank/DDBJ whole genome shotgun (WGS) entry which is preliminary data.</text>
</comment>
<dbReference type="EMBL" id="JBHUHU010000001">
    <property type="protein sequence ID" value="MFD2099123.1"/>
    <property type="molecule type" value="Genomic_DNA"/>
</dbReference>
<keyword evidence="2" id="KW-1185">Reference proteome</keyword>
<accession>A0ABW4XVF1</accession>
<evidence type="ECO:0000313" key="2">
    <source>
        <dbReference type="Proteomes" id="UP001597342"/>
    </source>
</evidence>
<evidence type="ECO:0000313" key="1">
    <source>
        <dbReference type="EMBL" id="MFD2099123.1"/>
    </source>
</evidence>
<reference evidence="2" key="1">
    <citation type="journal article" date="2019" name="Int. J. Syst. Evol. Microbiol.">
        <title>The Global Catalogue of Microorganisms (GCM) 10K type strain sequencing project: providing services to taxonomists for standard genome sequencing and annotation.</title>
        <authorList>
            <consortium name="The Broad Institute Genomics Platform"/>
            <consortium name="The Broad Institute Genome Sequencing Center for Infectious Disease"/>
            <person name="Wu L."/>
            <person name="Ma J."/>
        </authorList>
    </citation>
    <scope>NUCLEOTIDE SEQUENCE [LARGE SCALE GENOMIC DNA]</scope>
    <source>
        <strain evidence="2">JCM 3389</strain>
    </source>
</reference>
<gene>
    <name evidence="1" type="ORF">ACFSJE_05005</name>
</gene>